<name>A0A934KAJ6_9BACT</name>
<dbReference type="Pfam" id="PF01384">
    <property type="entry name" value="PHO4"/>
    <property type="match status" value="2"/>
</dbReference>
<feature type="transmembrane region" description="Helical" evidence="6">
    <location>
        <begin position="135"/>
        <end position="156"/>
    </location>
</feature>
<gene>
    <name evidence="7" type="ORF">JF922_24980</name>
</gene>
<evidence type="ECO:0000256" key="5">
    <source>
        <dbReference type="ARBA" id="ARBA00023136"/>
    </source>
</evidence>
<sequence>MGAITGVLPGGILLVIIMIAVLDGSDDTAQELRSLVAAGEKRHRLAVLFGCLAALAGALLSLAVADKLVSLYARGIVEVQPSIQFGAAVGIGAATWIVVASLTGLPLSTTTAVAGGLLGAAVFSGHARVHWDAILLRVVLPLVGTVMVSHFAGRLLRSRRSKGPQMRLPALFKRVEARPAHWVASWAKALARGLNDAPKIVALGTFGLVPNLVKLPYLLGAVGLALAVGGLVGGLWLTRHPGAELDSIGHGHAAQSKLYTAAITGAASVAGLPVSVRHLGDASMHGVKFAELALSWLAAPAAAACVAALVLALVTRLG</sequence>
<keyword evidence="2" id="KW-0813">Transport</keyword>
<reference evidence="7" key="1">
    <citation type="submission" date="2020-10" db="EMBL/GenBank/DDBJ databases">
        <title>Ca. Dormibacterota MAGs.</title>
        <authorList>
            <person name="Montgomery K."/>
        </authorList>
    </citation>
    <scope>NUCLEOTIDE SEQUENCE [LARGE SCALE GENOMIC DNA]</scope>
    <source>
        <strain evidence="7">SC8812_S17_10</strain>
    </source>
</reference>
<feature type="transmembrane region" description="Helical" evidence="6">
    <location>
        <begin position="292"/>
        <end position="314"/>
    </location>
</feature>
<dbReference type="GO" id="GO:0035435">
    <property type="term" value="P:phosphate ion transmembrane transport"/>
    <property type="evidence" value="ECO:0007669"/>
    <property type="project" value="TreeGrafter"/>
</dbReference>
<dbReference type="RefSeq" id="WP_338205511.1">
    <property type="nucleotide sequence ID" value="NZ_JAEKNR010000242.1"/>
</dbReference>
<protein>
    <submittedName>
        <fullName evidence="7">Inorganic phosphate transporter</fullName>
    </submittedName>
</protein>
<keyword evidence="5 6" id="KW-0472">Membrane</keyword>
<dbReference type="PANTHER" id="PTHR11101:SF80">
    <property type="entry name" value="PHOSPHATE TRANSPORTER"/>
    <property type="match status" value="1"/>
</dbReference>
<evidence type="ECO:0000256" key="2">
    <source>
        <dbReference type="ARBA" id="ARBA00022448"/>
    </source>
</evidence>
<evidence type="ECO:0000256" key="3">
    <source>
        <dbReference type="ARBA" id="ARBA00022692"/>
    </source>
</evidence>
<dbReference type="EMBL" id="JAEKNR010000242">
    <property type="protein sequence ID" value="MBJ7601315.1"/>
    <property type="molecule type" value="Genomic_DNA"/>
</dbReference>
<keyword evidence="3 6" id="KW-0812">Transmembrane</keyword>
<feature type="transmembrane region" description="Helical" evidence="6">
    <location>
        <begin position="217"/>
        <end position="238"/>
    </location>
</feature>
<dbReference type="AlphaFoldDB" id="A0A934KAJ6"/>
<accession>A0A934KAJ6</accession>
<feature type="transmembrane region" description="Helical" evidence="6">
    <location>
        <begin position="45"/>
        <end position="65"/>
    </location>
</feature>
<keyword evidence="4 6" id="KW-1133">Transmembrane helix</keyword>
<evidence type="ECO:0000313" key="8">
    <source>
        <dbReference type="Proteomes" id="UP000612893"/>
    </source>
</evidence>
<dbReference type="PANTHER" id="PTHR11101">
    <property type="entry name" value="PHOSPHATE TRANSPORTER"/>
    <property type="match status" value="1"/>
</dbReference>
<evidence type="ECO:0000256" key="1">
    <source>
        <dbReference type="ARBA" id="ARBA00004141"/>
    </source>
</evidence>
<evidence type="ECO:0000313" key="7">
    <source>
        <dbReference type="EMBL" id="MBJ7601315.1"/>
    </source>
</evidence>
<proteinExistence type="predicted"/>
<keyword evidence="8" id="KW-1185">Reference proteome</keyword>
<dbReference type="GO" id="GO:0005315">
    <property type="term" value="F:phosphate transmembrane transporter activity"/>
    <property type="evidence" value="ECO:0007669"/>
    <property type="project" value="InterPro"/>
</dbReference>
<feature type="transmembrane region" description="Helical" evidence="6">
    <location>
        <begin position="85"/>
        <end position="105"/>
    </location>
</feature>
<evidence type="ECO:0000256" key="6">
    <source>
        <dbReference type="SAM" id="Phobius"/>
    </source>
</evidence>
<comment type="subcellular location">
    <subcellularLocation>
        <location evidence="1">Membrane</location>
        <topology evidence="1">Multi-pass membrane protein</topology>
    </subcellularLocation>
</comment>
<dbReference type="Proteomes" id="UP000612893">
    <property type="component" value="Unassembled WGS sequence"/>
</dbReference>
<feature type="transmembrane region" description="Helical" evidence="6">
    <location>
        <begin position="112"/>
        <end position="129"/>
    </location>
</feature>
<organism evidence="7 8">
    <name type="scientific">Candidatus Nephthysia bennettiae</name>
    <dbReference type="NCBI Taxonomy" id="3127016"/>
    <lineage>
        <taxon>Bacteria</taxon>
        <taxon>Bacillati</taxon>
        <taxon>Candidatus Dormiibacterota</taxon>
        <taxon>Candidatus Dormibacteria</taxon>
        <taxon>Candidatus Dormibacterales</taxon>
        <taxon>Candidatus Dormibacteraceae</taxon>
        <taxon>Candidatus Nephthysia</taxon>
    </lineage>
</organism>
<feature type="transmembrane region" description="Helical" evidence="6">
    <location>
        <begin position="6"/>
        <end position="24"/>
    </location>
</feature>
<dbReference type="GO" id="GO:0016020">
    <property type="term" value="C:membrane"/>
    <property type="evidence" value="ECO:0007669"/>
    <property type="project" value="UniProtKB-SubCell"/>
</dbReference>
<evidence type="ECO:0000256" key="4">
    <source>
        <dbReference type="ARBA" id="ARBA00022989"/>
    </source>
</evidence>
<comment type="caution">
    <text evidence="7">The sequence shown here is derived from an EMBL/GenBank/DDBJ whole genome shotgun (WGS) entry which is preliminary data.</text>
</comment>
<dbReference type="InterPro" id="IPR001204">
    <property type="entry name" value="Phos_transporter"/>
</dbReference>
<feature type="transmembrane region" description="Helical" evidence="6">
    <location>
        <begin position="258"/>
        <end position="280"/>
    </location>
</feature>